<organism evidence="1 2">
    <name type="scientific">Dreissena polymorpha</name>
    <name type="common">Zebra mussel</name>
    <name type="synonym">Mytilus polymorpha</name>
    <dbReference type="NCBI Taxonomy" id="45954"/>
    <lineage>
        <taxon>Eukaryota</taxon>
        <taxon>Metazoa</taxon>
        <taxon>Spiralia</taxon>
        <taxon>Lophotrochozoa</taxon>
        <taxon>Mollusca</taxon>
        <taxon>Bivalvia</taxon>
        <taxon>Autobranchia</taxon>
        <taxon>Heteroconchia</taxon>
        <taxon>Euheterodonta</taxon>
        <taxon>Imparidentia</taxon>
        <taxon>Neoheterodontei</taxon>
        <taxon>Myida</taxon>
        <taxon>Dreissenoidea</taxon>
        <taxon>Dreissenidae</taxon>
        <taxon>Dreissena</taxon>
    </lineage>
</organism>
<evidence type="ECO:0000313" key="1">
    <source>
        <dbReference type="EMBL" id="KAH3697452.1"/>
    </source>
</evidence>
<reference evidence="1" key="2">
    <citation type="submission" date="2020-11" db="EMBL/GenBank/DDBJ databases">
        <authorList>
            <person name="McCartney M.A."/>
            <person name="Auch B."/>
            <person name="Kono T."/>
            <person name="Mallez S."/>
            <person name="Becker A."/>
            <person name="Gohl D.M."/>
            <person name="Silverstein K.A.T."/>
            <person name="Koren S."/>
            <person name="Bechman K.B."/>
            <person name="Herman A."/>
            <person name="Abrahante J.E."/>
            <person name="Garbe J."/>
        </authorList>
    </citation>
    <scope>NUCLEOTIDE SEQUENCE</scope>
    <source>
        <strain evidence="1">Duluth1</strain>
        <tissue evidence="1">Whole animal</tissue>
    </source>
</reference>
<dbReference type="AlphaFoldDB" id="A0A9D3YCQ7"/>
<sequence>MADAPIKIDFTLKQAMGADADHIEQMYDEFKIVKSQLYLTSFVEASDAMTPGQKKPFEEGKLQGCFLTCNDISPITSANTLAGMHQMAGVRFTRVPTMSARPQLLNTLNYPTFDMTGSINRFGSGWISCGVAKDVKWGAILLGFEYPLRSGTQFEPTTIVADAIYALKHTILFRGMQ</sequence>
<gene>
    <name evidence="1" type="ORF">DPMN_084954</name>
</gene>
<dbReference type="Proteomes" id="UP000828390">
    <property type="component" value="Unassembled WGS sequence"/>
</dbReference>
<protein>
    <submittedName>
        <fullName evidence="1">Uncharacterized protein</fullName>
    </submittedName>
</protein>
<reference evidence="1" key="1">
    <citation type="journal article" date="2019" name="bioRxiv">
        <title>The Genome of the Zebra Mussel, Dreissena polymorpha: A Resource for Invasive Species Research.</title>
        <authorList>
            <person name="McCartney M.A."/>
            <person name="Auch B."/>
            <person name="Kono T."/>
            <person name="Mallez S."/>
            <person name="Zhang Y."/>
            <person name="Obille A."/>
            <person name="Becker A."/>
            <person name="Abrahante J.E."/>
            <person name="Garbe J."/>
            <person name="Badalamenti J.P."/>
            <person name="Herman A."/>
            <person name="Mangelson H."/>
            <person name="Liachko I."/>
            <person name="Sullivan S."/>
            <person name="Sone E.D."/>
            <person name="Koren S."/>
            <person name="Silverstein K.A.T."/>
            <person name="Beckman K.B."/>
            <person name="Gohl D.M."/>
        </authorList>
    </citation>
    <scope>NUCLEOTIDE SEQUENCE</scope>
    <source>
        <strain evidence="1">Duluth1</strain>
        <tissue evidence="1">Whole animal</tissue>
    </source>
</reference>
<accession>A0A9D3YCQ7</accession>
<proteinExistence type="predicted"/>
<name>A0A9D3YCQ7_DREPO</name>
<evidence type="ECO:0000313" key="2">
    <source>
        <dbReference type="Proteomes" id="UP000828390"/>
    </source>
</evidence>
<dbReference type="EMBL" id="JAIWYP010000016">
    <property type="protein sequence ID" value="KAH3697452.1"/>
    <property type="molecule type" value="Genomic_DNA"/>
</dbReference>
<keyword evidence="2" id="KW-1185">Reference proteome</keyword>
<comment type="caution">
    <text evidence="1">The sequence shown here is derived from an EMBL/GenBank/DDBJ whole genome shotgun (WGS) entry which is preliminary data.</text>
</comment>